<protein>
    <submittedName>
        <fullName evidence="1">Uncharacterized protein</fullName>
    </submittedName>
</protein>
<organism evidence="1 2">
    <name type="scientific">Nesterenkonia jeotgali</name>
    <dbReference type="NCBI Taxonomy" id="317018"/>
    <lineage>
        <taxon>Bacteria</taxon>
        <taxon>Bacillati</taxon>
        <taxon>Actinomycetota</taxon>
        <taxon>Actinomycetes</taxon>
        <taxon>Micrococcales</taxon>
        <taxon>Micrococcaceae</taxon>
        <taxon>Nesterenkonia</taxon>
    </lineage>
</organism>
<dbReference type="AlphaFoldDB" id="A0A0W8IGG8"/>
<keyword evidence="2" id="KW-1185">Reference proteome</keyword>
<dbReference type="OrthoDB" id="2088266at2"/>
<sequence length="125" mass="13627">MSDITEQLEEERRIINAATAGPWEIKHLGYPGSYYTRTIHAEDSDLGRWSELPPEIASTAKDGDAEFIAHARTALPLRNAQVEAVLIELAVYEVPSKAADPTGAVAAGMERLEARIRRAIEEAGA</sequence>
<accession>A0A0W8IGG8</accession>
<comment type="caution">
    <text evidence="1">The sequence shown here is derived from an EMBL/GenBank/DDBJ whole genome shotgun (WGS) entry which is preliminary data.</text>
</comment>
<proteinExistence type="predicted"/>
<dbReference type="EMBL" id="LQBM01000003">
    <property type="protein sequence ID" value="KUG58963.1"/>
    <property type="molecule type" value="Genomic_DNA"/>
</dbReference>
<dbReference type="RefSeq" id="WP_058888645.1">
    <property type="nucleotide sequence ID" value="NZ_LQBM01000003.1"/>
</dbReference>
<name>A0A0W8IGG8_9MICC</name>
<dbReference type="Proteomes" id="UP000054023">
    <property type="component" value="Unassembled WGS sequence"/>
</dbReference>
<evidence type="ECO:0000313" key="1">
    <source>
        <dbReference type="EMBL" id="KUG58963.1"/>
    </source>
</evidence>
<gene>
    <name evidence="1" type="ORF">AVL63_02770</name>
</gene>
<reference evidence="2" key="1">
    <citation type="submission" date="2015-12" db="EMBL/GenBank/DDBJ databases">
        <authorList>
            <person name="Nair G.R."/>
            <person name="Kaur G."/>
            <person name="Mayilraj S."/>
        </authorList>
    </citation>
    <scope>NUCLEOTIDE SEQUENCE [LARGE SCALE GENOMIC DNA]</scope>
    <source>
        <strain evidence="2">CD08_7</strain>
    </source>
</reference>
<evidence type="ECO:0000313" key="2">
    <source>
        <dbReference type="Proteomes" id="UP000054023"/>
    </source>
</evidence>
<dbReference type="STRING" id="317018.AVL63_02770"/>